<dbReference type="Pfam" id="PF10523">
    <property type="entry name" value="BEN"/>
    <property type="match status" value="1"/>
</dbReference>
<accession>A0A1D5APH5</accession>
<dbReference type="GO" id="GO:0003677">
    <property type="term" value="F:DNA binding"/>
    <property type="evidence" value="ECO:0007669"/>
    <property type="project" value="InterPro"/>
</dbReference>
<dbReference type="EMBL" id="KX223727">
    <property type="protein sequence ID" value="AOH69120.1"/>
    <property type="molecule type" value="Genomic_DNA"/>
</dbReference>
<dbReference type="InterPro" id="IPR018379">
    <property type="entry name" value="BEN_domain"/>
</dbReference>
<evidence type="ECO:0000313" key="3">
    <source>
        <dbReference type="EMBL" id="AOH69120.1"/>
    </source>
</evidence>
<name>A0A1D5APH5_9VIRU</name>
<dbReference type="Gene3D" id="1.10.10.2590">
    <property type="entry name" value="BEN domain"/>
    <property type="match status" value="1"/>
</dbReference>
<feature type="region of interest" description="Disordered" evidence="1">
    <location>
        <begin position="352"/>
        <end position="392"/>
    </location>
</feature>
<gene>
    <name evidence="3" type="ORF">A6F54_47</name>
</gene>
<feature type="region of interest" description="Disordered" evidence="1">
    <location>
        <begin position="195"/>
        <end position="227"/>
    </location>
</feature>
<organism evidence="3">
    <name type="scientific">Microplitis mediator bracovirus</name>
    <dbReference type="NCBI Taxonomy" id="1836595"/>
    <lineage>
        <taxon>Viruses</taxon>
        <taxon>Viruses incertae sedis</taxon>
        <taxon>Polydnaviriformidae</taxon>
        <taxon>Bracoviriform</taxon>
    </lineage>
</organism>
<evidence type="ECO:0000256" key="1">
    <source>
        <dbReference type="SAM" id="MobiDB-lite"/>
    </source>
</evidence>
<dbReference type="PROSITE" id="PS51457">
    <property type="entry name" value="BEN"/>
    <property type="match status" value="1"/>
</dbReference>
<feature type="compositionally biased region" description="Polar residues" evidence="1">
    <location>
        <begin position="204"/>
        <end position="219"/>
    </location>
</feature>
<feature type="compositionally biased region" description="Basic residues" evidence="1">
    <location>
        <begin position="380"/>
        <end position="389"/>
    </location>
</feature>
<reference evidence="3" key="1">
    <citation type="journal article" date="2016" name="PLoS ONE">
        <title>Analysis of Genetic Variation across the Encapsidated Genome of Microplitis demolitor Bracovirus in Parasitoid Wasps.</title>
        <authorList>
            <person name="Burke G.R."/>
        </authorList>
    </citation>
    <scope>NUCLEOTIDE SEQUENCE</scope>
    <source>
        <strain evidence="3">UGA</strain>
    </source>
</reference>
<evidence type="ECO:0000259" key="2">
    <source>
        <dbReference type="PROSITE" id="PS51457"/>
    </source>
</evidence>
<protein>
    <recommendedName>
        <fullName evidence="2">BEN domain-containing protein</fullName>
    </recommendedName>
</protein>
<proteinExistence type="predicted"/>
<feature type="domain" description="BEN" evidence="2">
    <location>
        <begin position="419"/>
        <end position="524"/>
    </location>
</feature>
<sequence>MTGAKYVISVLFLFSFQMKSTEKFKYHVVQFLEFPYKGIDEYVCVPSTWIVLRRKIDRRVIVAYPVENPSDTAKRVKRRQKRSDDWKLYLSVVEYCTDVYEDAEIFINEKMNDVYYEYKCSNMKNKDRELTAPVEKKTRRPTRNSKLNHEIDKPLDLVVTLENNKKSEKKPLKRTALPTPYTEAAFKQSKVVEPTKSVSDAAEQPSQVFKCSSDNQPSPTREDFPMQNSCSSEISMEESDDRCCVEDIEHVENSDQERPSVIQNFPNLTNSLSNTKLLIDSTFLTELFTVIRNQHQVSANSLLMVDHLRRVIVDNAKALRDVKQLLADSRSSNSNSPTTSLSTNTTVEIEKISEKNQSKQQQQQEEYENHLDVNMNEVPKKKRTQKRKFVLPPEYDKNDSRWTLKHRRLVPGVVELMPHTNVYINFVALSNCKRLAKDCKSLARMLLVEIFTKSALAVCSLTGSRARAYDIVGATIRPGLDENARTVLLTYVEEYGREKSWITLDTQSIQNSIRNKMQEFRFKFG</sequence>